<organism evidence="2 3">
    <name type="scientific">Vigna angularis var. angularis</name>
    <dbReference type="NCBI Taxonomy" id="157739"/>
    <lineage>
        <taxon>Eukaryota</taxon>
        <taxon>Viridiplantae</taxon>
        <taxon>Streptophyta</taxon>
        <taxon>Embryophyta</taxon>
        <taxon>Tracheophyta</taxon>
        <taxon>Spermatophyta</taxon>
        <taxon>Magnoliopsida</taxon>
        <taxon>eudicotyledons</taxon>
        <taxon>Gunneridae</taxon>
        <taxon>Pentapetalae</taxon>
        <taxon>rosids</taxon>
        <taxon>fabids</taxon>
        <taxon>Fabales</taxon>
        <taxon>Fabaceae</taxon>
        <taxon>Papilionoideae</taxon>
        <taxon>50 kb inversion clade</taxon>
        <taxon>NPAAA clade</taxon>
        <taxon>indigoferoid/millettioid clade</taxon>
        <taxon>Phaseoleae</taxon>
        <taxon>Vigna</taxon>
    </lineage>
</organism>
<feature type="non-terminal residue" evidence="2">
    <location>
        <position position="1"/>
    </location>
</feature>
<feature type="compositionally biased region" description="Basic and acidic residues" evidence="1">
    <location>
        <begin position="62"/>
        <end position="71"/>
    </location>
</feature>
<evidence type="ECO:0000256" key="1">
    <source>
        <dbReference type="SAM" id="MobiDB-lite"/>
    </source>
</evidence>
<feature type="region of interest" description="Disordered" evidence="1">
    <location>
        <begin position="34"/>
        <end position="71"/>
    </location>
</feature>
<evidence type="ECO:0000313" key="3">
    <source>
        <dbReference type="Proteomes" id="UP000291084"/>
    </source>
</evidence>
<reference evidence="2 3" key="1">
    <citation type="journal article" date="2015" name="Sci. Rep.">
        <title>The power of single molecule real-time sequencing technology in the de novo assembly of a eukaryotic genome.</title>
        <authorList>
            <person name="Sakai H."/>
            <person name="Naito K."/>
            <person name="Ogiso-Tanaka E."/>
            <person name="Takahashi Y."/>
            <person name="Iseki K."/>
            <person name="Muto C."/>
            <person name="Satou K."/>
            <person name="Teruya K."/>
            <person name="Shiroma A."/>
            <person name="Shimoji M."/>
            <person name="Hirano T."/>
            <person name="Itoh T."/>
            <person name="Kaga A."/>
            <person name="Tomooka N."/>
        </authorList>
    </citation>
    <scope>NUCLEOTIDE SEQUENCE [LARGE SCALE GENOMIC DNA]</scope>
    <source>
        <strain evidence="3">cv. Shumari</strain>
    </source>
</reference>
<keyword evidence="3" id="KW-1185">Reference proteome</keyword>
<protein>
    <submittedName>
        <fullName evidence="2">Uncharacterized protein</fullName>
    </submittedName>
</protein>
<gene>
    <name evidence="2" type="primary">Vigan.08G147200</name>
    <name evidence="2" type="ORF">VIGAN_08147200</name>
</gene>
<proteinExistence type="predicted"/>
<evidence type="ECO:0000313" key="2">
    <source>
        <dbReference type="EMBL" id="BAT94829.1"/>
    </source>
</evidence>
<sequence>NKEKEKPFWNKCKRVPCTPFEGIKQNKWYSTKNNRNQAQVFQPKPIFSKQKTKQKRQALNTEKLKNKTKTE</sequence>
<dbReference type="AlphaFoldDB" id="A0A0S3SPR2"/>
<dbReference type="EMBL" id="AP015041">
    <property type="protein sequence ID" value="BAT94829.1"/>
    <property type="molecule type" value="Genomic_DNA"/>
</dbReference>
<accession>A0A0S3SPR2</accession>
<name>A0A0S3SPR2_PHAAN</name>
<dbReference type="Proteomes" id="UP000291084">
    <property type="component" value="Chromosome 8"/>
</dbReference>